<feature type="compositionally biased region" description="Polar residues" evidence="1">
    <location>
        <begin position="393"/>
        <end position="408"/>
    </location>
</feature>
<sequence length="473" mass="51743">MSDCVYEPRPCMKEPSSFRGPADEIKMEPTQDVGDKSVVQLLTKLEEGTQTIANLRSILTMKTAELNELIAQLEMTNQAITHVESTTAQIETMLKDLGLTESSTRESLLLNAEASLDSAIKSASSLYATEYRYPRRPSMASTSSMSMSMDQDRRERTLPARFASKIRYKPDPKRILRQINDLLRDLELEAGKFYESMGSAALEDIQLLQKAYVDLDLAKTIALSAKSNMKRRTILLRSSGRRRNGSEEIKSLGIKIREGVAMWKNYTRDAPMLVDGKDIIEILDQEDELLAKNLPVHSSRISIDSLSRRTSPTPSLSGTTRTMKTSLSMLSTSSSSSQTSHSRRPSIAGESLIPAPIPTSPPAVTNVKKIHRQTGGGVRSITMKSATGGARVRTSSATNGRPNSSSSKPLKDQTPPATPSPPAPAPVEAPNSNHKKSMLKPPTQRGPGSTLRIRSMLAKRHPSIAQTSPADES</sequence>
<dbReference type="EMBL" id="JABAYA010000014">
    <property type="protein sequence ID" value="KAF7730707.1"/>
    <property type="molecule type" value="Genomic_DNA"/>
</dbReference>
<evidence type="ECO:0000313" key="2">
    <source>
        <dbReference type="EMBL" id="KAF7730707.1"/>
    </source>
</evidence>
<comment type="caution">
    <text evidence="2">The sequence shown here is derived from an EMBL/GenBank/DDBJ whole genome shotgun (WGS) entry which is preliminary data.</text>
</comment>
<evidence type="ECO:0000256" key="1">
    <source>
        <dbReference type="SAM" id="MobiDB-lite"/>
    </source>
</evidence>
<accession>A0A8H7ETY3</accession>
<feature type="compositionally biased region" description="Low complexity" evidence="1">
    <location>
        <begin position="302"/>
        <end position="311"/>
    </location>
</feature>
<protein>
    <submittedName>
        <fullName evidence="2">Uncharacterized protein</fullName>
    </submittedName>
</protein>
<feature type="compositionally biased region" description="Polar residues" evidence="1">
    <location>
        <begin position="464"/>
        <end position="473"/>
    </location>
</feature>
<proteinExistence type="predicted"/>
<dbReference type="OrthoDB" id="2401996at2759"/>
<evidence type="ECO:0000313" key="3">
    <source>
        <dbReference type="Proteomes" id="UP000605846"/>
    </source>
</evidence>
<feature type="compositionally biased region" description="Pro residues" evidence="1">
    <location>
        <begin position="416"/>
        <end position="427"/>
    </location>
</feature>
<feature type="compositionally biased region" description="Low complexity" evidence="1">
    <location>
        <begin position="319"/>
        <end position="340"/>
    </location>
</feature>
<name>A0A8H7ETY3_9FUNG</name>
<keyword evidence="3" id="KW-1185">Reference proteome</keyword>
<gene>
    <name evidence="2" type="ORF">EC973_001656</name>
</gene>
<feature type="region of interest" description="Disordered" evidence="1">
    <location>
        <begin position="302"/>
        <end position="473"/>
    </location>
</feature>
<reference evidence="2" key="1">
    <citation type="submission" date="2020-01" db="EMBL/GenBank/DDBJ databases">
        <title>Genome Sequencing of Three Apophysomyces-Like Fungal Strains Confirms a Novel Fungal Genus in the Mucoromycota with divergent Burkholderia-like Endosymbiotic Bacteria.</title>
        <authorList>
            <person name="Stajich J.E."/>
            <person name="Macias A.M."/>
            <person name="Carter-House D."/>
            <person name="Lovett B."/>
            <person name="Kasson L.R."/>
            <person name="Berry K."/>
            <person name="Grigoriev I."/>
            <person name="Chang Y."/>
            <person name="Spatafora J."/>
            <person name="Kasson M.T."/>
        </authorList>
    </citation>
    <scope>NUCLEOTIDE SEQUENCE</scope>
    <source>
        <strain evidence="2">NRRL A-21654</strain>
    </source>
</reference>
<dbReference type="Proteomes" id="UP000605846">
    <property type="component" value="Unassembled WGS sequence"/>
</dbReference>
<dbReference type="AlphaFoldDB" id="A0A8H7ETY3"/>
<organism evidence="2 3">
    <name type="scientific">Apophysomyces ossiformis</name>
    <dbReference type="NCBI Taxonomy" id="679940"/>
    <lineage>
        <taxon>Eukaryota</taxon>
        <taxon>Fungi</taxon>
        <taxon>Fungi incertae sedis</taxon>
        <taxon>Mucoromycota</taxon>
        <taxon>Mucoromycotina</taxon>
        <taxon>Mucoromycetes</taxon>
        <taxon>Mucorales</taxon>
        <taxon>Mucorineae</taxon>
        <taxon>Mucoraceae</taxon>
        <taxon>Apophysomyces</taxon>
    </lineage>
</organism>